<dbReference type="Proteomes" id="UP001187531">
    <property type="component" value="Unassembled WGS sequence"/>
</dbReference>
<evidence type="ECO:0000313" key="3">
    <source>
        <dbReference type="Proteomes" id="UP001187531"/>
    </source>
</evidence>
<keyword evidence="3" id="KW-1185">Reference proteome</keyword>
<dbReference type="EMBL" id="JAVRJZ010000003">
    <property type="protein sequence ID" value="KAK2724732.1"/>
    <property type="molecule type" value="Genomic_DNA"/>
</dbReference>
<organism evidence="2 3">
    <name type="scientific">Artemia franciscana</name>
    <name type="common">Brine shrimp</name>
    <name type="synonym">Artemia sanfranciscana</name>
    <dbReference type="NCBI Taxonomy" id="6661"/>
    <lineage>
        <taxon>Eukaryota</taxon>
        <taxon>Metazoa</taxon>
        <taxon>Ecdysozoa</taxon>
        <taxon>Arthropoda</taxon>
        <taxon>Crustacea</taxon>
        <taxon>Branchiopoda</taxon>
        <taxon>Anostraca</taxon>
        <taxon>Artemiidae</taxon>
        <taxon>Artemia</taxon>
    </lineage>
</organism>
<dbReference type="AlphaFoldDB" id="A0AA88IN01"/>
<comment type="caution">
    <text evidence="2">The sequence shown here is derived from an EMBL/GenBank/DDBJ whole genome shotgun (WGS) entry which is preliminary data.</text>
</comment>
<protein>
    <submittedName>
        <fullName evidence="2">Uncharacterized protein</fullName>
    </submittedName>
</protein>
<accession>A0AA88IN01</accession>
<feature type="coiled-coil region" evidence="1">
    <location>
        <begin position="31"/>
        <end position="58"/>
    </location>
</feature>
<reference evidence="2" key="1">
    <citation type="submission" date="2023-07" db="EMBL/GenBank/DDBJ databases">
        <title>Chromosome-level genome assembly of Artemia franciscana.</title>
        <authorList>
            <person name="Jo E."/>
        </authorList>
    </citation>
    <scope>NUCLEOTIDE SEQUENCE</scope>
    <source>
        <tissue evidence="2">Whole body</tissue>
    </source>
</reference>
<sequence length="103" mass="11595">MADEDAPQSVLVTTVNAKLGLLPHVIIKGQLTQINAENQKLSQELVVTRKELGEANRRIRYIETEVMRTNVIIYNLRQRDSLLTTLKEEVVSGYPNFVFGAPS</sequence>
<evidence type="ECO:0000313" key="2">
    <source>
        <dbReference type="EMBL" id="KAK2724732.1"/>
    </source>
</evidence>
<evidence type="ECO:0000256" key="1">
    <source>
        <dbReference type="SAM" id="Coils"/>
    </source>
</evidence>
<proteinExistence type="predicted"/>
<name>A0AA88IN01_ARTSF</name>
<keyword evidence="1" id="KW-0175">Coiled coil</keyword>
<gene>
    <name evidence="2" type="ORF">QYM36_001280</name>
</gene>